<dbReference type="InterPro" id="IPR003754">
    <property type="entry name" value="4pyrrol_synth_uPrphyn_synth"/>
</dbReference>
<dbReference type="AlphaFoldDB" id="A0A6I4UW01"/>
<keyword evidence="3" id="KW-1185">Reference proteome</keyword>
<comment type="caution">
    <text evidence="2">The sequence shown here is derived from an EMBL/GenBank/DDBJ whole genome shotgun (WGS) entry which is preliminary data.</text>
</comment>
<dbReference type="OrthoDB" id="7424801at2"/>
<feature type="domain" description="Tetrapyrrole biosynthesis uroporphyrinogen III synthase" evidence="1">
    <location>
        <begin position="19"/>
        <end position="221"/>
    </location>
</feature>
<proteinExistence type="predicted"/>
<organism evidence="2 3">
    <name type="scientific">Pontixanthobacter luteolus</name>
    <dbReference type="NCBI Taxonomy" id="295089"/>
    <lineage>
        <taxon>Bacteria</taxon>
        <taxon>Pseudomonadati</taxon>
        <taxon>Pseudomonadota</taxon>
        <taxon>Alphaproteobacteria</taxon>
        <taxon>Sphingomonadales</taxon>
        <taxon>Erythrobacteraceae</taxon>
        <taxon>Pontixanthobacter</taxon>
    </lineage>
</organism>
<accession>A0A6I4UW01</accession>
<name>A0A6I4UW01_9SPHN</name>
<dbReference type="Gene3D" id="3.40.50.10090">
    <property type="match status" value="2"/>
</dbReference>
<dbReference type="CDD" id="cd06578">
    <property type="entry name" value="HemD"/>
    <property type="match status" value="1"/>
</dbReference>
<protein>
    <submittedName>
        <fullName evidence="2">Uroporphyrinogen-III synthase</fullName>
    </submittedName>
</protein>
<evidence type="ECO:0000313" key="2">
    <source>
        <dbReference type="EMBL" id="MXP46059.1"/>
    </source>
</evidence>
<sequence length="233" mass="24445">MPAQECRIIAIRPEPGLSQTVENAAGLGLEVAGFPLFEVRPAQWEAPSAQDFDGLLIGSANAIRHGGVQLAQLLDLPVLAVGQVTAELARKAGFVVEVTGKGGLQSVLDDLDDKPRRLLRLSARERIDLIPPQHARIVERTVYESVALPMPAALQDAMKQPAVIVLHSAVAAAHFASECKRVGADMARLRIAAMGARIAAAAGEGWGDVAVSPSVDDGALLALAGKMCKQSAK</sequence>
<evidence type="ECO:0000259" key="1">
    <source>
        <dbReference type="Pfam" id="PF02602"/>
    </source>
</evidence>
<dbReference type="RefSeq" id="WP_160729336.1">
    <property type="nucleotide sequence ID" value="NZ_WTYP01000001.1"/>
</dbReference>
<gene>
    <name evidence="2" type="ORF">GRI43_01465</name>
</gene>
<evidence type="ECO:0000313" key="3">
    <source>
        <dbReference type="Proteomes" id="UP000471435"/>
    </source>
</evidence>
<dbReference type="GO" id="GO:0033014">
    <property type="term" value="P:tetrapyrrole biosynthetic process"/>
    <property type="evidence" value="ECO:0007669"/>
    <property type="project" value="InterPro"/>
</dbReference>
<dbReference type="Proteomes" id="UP000471435">
    <property type="component" value="Unassembled WGS sequence"/>
</dbReference>
<dbReference type="EMBL" id="WTYP01000001">
    <property type="protein sequence ID" value="MXP46059.1"/>
    <property type="molecule type" value="Genomic_DNA"/>
</dbReference>
<dbReference type="GO" id="GO:0004852">
    <property type="term" value="F:uroporphyrinogen-III synthase activity"/>
    <property type="evidence" value="ECO:0007669"/>
    <property type="project" value="InterPro"/>
</dbReference>
<reference evidence="2 3" key="1">
    <citation type="submission" date="2019-12" db="EMBL/GenBank/DDBJ databases">
        <title>Genomic-based taxomic classification of the family Erythrobacteraceae.</title>
        <authorList>
            <person name="Xu L."/>
        </authorList>
    </citation>
    <scope>NUCLEOTIDE SEQUENCE [LARGE SCALE GENOMIC DNA]</scope>
    <source>
        <strain evidence="2 3">SW-109</strain>
    </source>
</reference>
<dbReference type="InterPro" id="IPR036108">
    <property type="entry name" value="4pyrrol_syn_uPrphyn_synt_sf"/>
</dbReference>
<dbReference type="Pfam" id="PF02602">
    <property type="entry name" value="HEM4"/>
    <property type="match status" value="1"/>
</dbReference>
<dbReference type="SUPFAM" id="SSF69618">
    <property type="entry name" value="HemD-like"/>
    <property type="match status" value="1"/>
</dbReference>